<keyword evidence="7" id="KW-0067">ATP-binding</keyword>
<evidence type="ECO:0000256" key="11">
    <source>
        <dbReference type="PROSITE-ProRule" id="PRU00169"/>
    </source>
</evidence>
<organism evidence="15 16">
    <name type="scientific">Pedobacter chitinilyticus</name>
    <dbReference type="NCBI Taxonomy" id="2233776"/>
    <lineage>
        <taxon>Bacteria</taxon>
        <taxon>Pseudomonadati</taxon>
        <taxon>Bacteroidota</taxon>
        <taxon>Sphingobacteriia</taxon>
        <taxon>Sphingobacteriales</taxon>
        <taxon>Sphingobacteriaceae</taxon>
        <taxon>Pedobacter</taxon>
    </lineage>
</organism>
<dbReference type="OrthoDB" id="9781208at2"/>
<gene>
    <name evidence="15" type="ORF">DPV69_14710</name>
</gene>
<feature type="domain" description="Histidine kinase" evidence="13">
    <location>
        <begin position="165"/>
        <end position="381"/>
    </location>
</feature>
<evidence type="ECO:0000256" key="12">
    <source>
        <dbReference type="SAM" id="Coils"/>
    </source>
</evidence>
<evidence type="ECO:0000313" key="15">
    <source>
        <dbReference type="EMBL" id="RWU06534.1"/>
    </source>
</evidence>
<dbReference type="PROSITE" id="PS50109">
    <property type="entry name" value="HIS_KIN"/>
    <property type="match status" value="1"/>
</dbReference>
<dbReference type="PRINTS" id="PR00344">
    <property type="entry name" value="BCTRLSENSOR"/>
</dbReference>
<dbReference type="FunFam" id="3.30.565.10:FF:000010">
    <property type="entry name" value="Sensor histidine kinase RcsC"/>
    <property type="match status" value="1"/>
</dbReference>
<dbReference type="PANTHER" id="PTHR45339:SF1">
    <property type="entry name" value="HYBRID SIGNAL TRANSDUCTION HISTIDINE KINASE J"/>
    <property type="match status" value="1"/>
</dbReference>
<feature type="modified residue" description="4-aspartylphosphate" evidence="11">
    <location>
        <position position="54"/>
    </location>
</feature>
<dbReference type="SUPFAM" id="SSF52172">
    <property type="entry name" value="CheY-like"/>
    <property type="match status" value="2"/>
</dbReference>
<evidence type="ECO:0000256" key="1">
    <source>
        <dbReference type="ARBA" id="ARBA00000085"/>
    </source>
</evidence>
<keyword evidence="5" id="KW-0547">Nucleotide-binding</keyword>
<dbReference type="Pfam" id="PF00072">
    <property type="entry name" value="Response_reg"/>
    <property type="match status" value="2"/>
</dbReference>
<dbReference type="EC" id="2.7.13.3" evidence="2"/>
<evidence type="ECO:0000256" key="9">
    <source>
        <dbReference type="ARBA" id="ARBA00064003"/>
    </source>
</evidence>
<evidence type="ECO:0000313" key="16">
    <source>
        <dbReference type="Proteomes" id="UP000284120"/>
    </source>
</evidence>
<dbReference type="Gene3D" id="1.10.287.130">
    <property type="match status" value="1"/>
</dbReference>
<dbReference type="InterPro" id="IPR003594">
    <property type="entry name" value="HATPase_dom"/>
</dbReference>
<dbReference type="SMART" id="SM00388">
    <property type="entry name" value="HisKA"/>
    <property type="match status" value="1"/>
</dbReference>
<dbReference type="Pfam" id="PF00512">
    <property type="entry name" value="HisKA"/>
    <property type="match status" value="1"/>
</dbReference>
<evidence type="ECO:0000256" key="4">
    <source>
        <dbReference type="ARBA" id="ARBA00022679"/>
    </source>
</evidence>
<dbReference type="FunFam" id="1.10.287.130:FF:000002">
    <property type="entry name" value="Two-component osmosensing histidine kinase"/>
    <property type="match status" value="1"/>
</dbReference>
<name>A0A3S3STX7_9SPHI</name>
<evidence type="ECO:0000256" key="6">
    <source>
        <dbReference type="ARBA" id="ARBA00022777"/>
    </source>
</evidence>
<dbReference type="GO" id="GO:0005524">
    <property type="term" value="F:ATP binding"/>
    <property type="evidence" value="ECO:0007669"/>
    <property type="project" value="UniProtKB-KW"/>
</dbReference>
<keyword evidence="4" id="KW-0808">Transferase</keyword>
<dbReference type="Pfam" id="PF02518">
    <property type="entry name" value="HATPase_c"/>
    <property type="match status" value="1"/>
</dbReference>
<feature type="domain" description="Response regulatory" evidence="14">
    <location>
        <begin position="409"/>
        <end position="527"/>
    </location>
</feature>
<dbReference type="GO" id="GO:0000155">
    <property type="term" value="F:phosphorelay sensor kinase activity"/>
    <property type="evidence" value="ECO:0007669"/>
    <property type="project" value="InterPro"/>
</dbReference>
<dbReference type="Gene3D" id="3.40.50.2300">
    <property type="match status" value="2"/>
</dbReference>
<evidence type="ECO:0000256" key="8">
    <source>
        <dbReference type="ARBA" id="ARBA00023012"/>
    </source>
</evidence>
<dbReference type="RefSeq" id="WP_113648143.1">
    <property type="nucleotide sequence ID" value="NZ_QMHN01000004.1"/>
</dbReference>
<evidence type="ECO:0000259" key="14">
    <source>
        <dbReference type="PROSITE" id="PS50110"/>
    </source>
</evidence>
<dbReference type="InterPro" id="IPR001789">
    <property type="entry name" value="Sig_transdc_resp-reg_receiver"/>
</dbReference>
<dbReference type="InterPro" id="IPR005467">
    <property type="entry name" value="His_kinase_dom"/>
</dbReference>
<comment type="caution">
    <text evidence="15">The sequence shown here is derived from an EMBL/GenBank/DDBJ whole genome shotgun (WGS) entry which is preliminary data.</text>
</comment>
<evidence type="ECO:0000256" key="3">
    <source>
        <dbReference type="ARBA" id="ARBA00022553"/>
    </source>
</evidence>
<dbReference type="InterPro" id="IPR004358">
    <property type="entry name" value="Sig_transdc_His_kin-like_C"/>
</dbReference>
<reference evidence="15 16" key="1">
    <citation type="submission" date="2018-06" db="EMBL/GenBank/DDBJ databases">
        <title>Pedobacter endophyticus sp. nov., an endophytic bacterium isolated from a leaf of Triticum aestivum.</title>
        <authorList>
            <person name="Zhang L."/>
        </authorList>
    </citation>
    <scope>NUCLEOTIDE SEQUENCE [LARGE SCALE GENOMIC DNA]</scope>
    <source>
        <strain evidence="15 16">CM134L-2</strain>
    </source>
</reference>
<keyword evidence="6" id="KW-0418">Kinase</keyword>
<keyword evidence="8" id="KW-0902">Two-component regulatory system</keyword>
<dbReference type="InterPro" id="IPR011006">
    <property type="entry name" value="CheY-like_superfamily"/>
</dbReference>
<evidence type="ECO:0000256" key="5">
    <source>
        <dbReference type="ARBA" id="ARBA00022741"/>
    </source>
</evidence>
<dbReference type="SMART" id="SM00387">
    <property type="entry name" value="HATPase_c"/>
    <property type="match status" value="1"/>
</dbReference>
<feature type="domain" description="Response regulatory" evidence="14">
    <location>
        <begin position="5"/>
        <end position="122"/>
    </location>
</feature>
<accession>A0A3S3STX7</accession>
<evidence type="ECO:0000256" key="10">
    <source>
        <dbReference type="ARBA" id="ARBA00068150"/>
    </source>
</evidence>
<dbReference type="Gene3D" id="3.30.565.10">
    <property type="entry name" value="Histidine kinase-like ATPase, C-terminal domain"/>
    <property type="match status" value="1"/>
</dbReference>
<dbReference type="PANTHER" id="PTHR45339">
    <property type="entry name" value="HYBRID SIGNAL TRANSDUCTION HISTIDINE KINASE J"/>
    <property type="match status" value="1"/>
</dbReference>
<dbReference type="CDD" id="cd16922">
    <property type="entry name" value="HATPase_EvgS-ArcB-TorS-like"/>
    <property type="match status" value="1"/>
</dbReference>
<keyword evidence="12" id="KW-0175">Coiled coil</keyword>
<sequence>MSKINLLIVDDKQENIIALEALLNRNDINIITTTSPNDALRICWEKEIAIALVDVQMPEMNGFELVEILKNNSRTQDILVIFVTAISTEPKYAIKGLTAGAVDYLYKPLDPYITSAKVDSFIQLVKTQIEIKTKNLQLEKIQADLIKAKEEAEQGKRAKENFMANMSHEIRTPINGIIGLVHLLKRGALSEEQNEIVNLLDVSSTSLLGVINDILDLSKIEAGKYSINFAETDIKDLATKAANLLNIKAIEKNIALKLLIDERVPQFIMADSLRLNQIFMNLLSNAVKFTNEGEVVFKVEILEEKINNAFLKFSIIDTGIGISQENIETIFHSFEQVENVHTRVYGGTGLGLSIVKKLAELKGGELDVKSELGKGSTFSFSKWYNVIEKEEKIKVNKASEQLAPLNGLKVLVAEDNSINVFLIVKILNDWKVQTTVVTNGAAALEALEKENFDLVLMDTYMPVMNGLEAIKKIRNGHIPGKEKTPIISFSAGVLDHDKENAKEVGADDIIGKPFKIDVLHEKISALTKR</sequence>
<dbReference type="InterPro" id="IPR003661">
    <property type="entry name" value="HisK_dim/P_dom"/>
</dbReference>
<keyword evidence="16" id="KW-1185">Reference proteome</keyword>
<feature type="modified residue" description="4-aspartylphosphate" evidence="11">
    <location>
        <position position="458"/>
    </location>
</feature>
<dbReference type="AlphaFoldDB" id="A0A3S3STX7"/>
<dbReference type="Proteomes" id="UP000284120">
    <property type="component" value="Unassembled WGS sequence"/>
</dbReference>
<evidence type="ECO:0000259" key="13">
    <source>
        <dbReference type="PROSITE" id="PS50109"/>
    </source>
</evidence>
<evidence type="ECO:0000256" key="7">
    <source>
        <dbReference type="ARBA" id="ARBA00022840"/>
    </source>
</evidence>
<dbReference type="SMART" id="SM00448">
    <property type="entry name" value="REC"/>
    <property type="match status" value="2"/>
</dbReference>
<dbReference type="CDD" id="cd00082">
    <property type="entry name" value="HisKA"/>
    <property type="match status" value="1"/>
</dbReference>
<proteinExistence type="predicted"/>
<protein>
    <recommendedName>
        <fullName evidence="10">Sensory/regulatory protein RpfC</fullName>
        <ecNumber evidence="2">2.7.13.3</ecNumber>
    </recommendedName>
</protein>
<dbReference type="SUPFAM" id="SSF55874">
    <property type="entry name" value="ATPase domain of HSP90 chaperone/DNA topoisomerase II/histidine kinase"/>
    <property type="match status" value="1"/>
</dbReference>
<evidence type="ECO:0000256" key="2">
    <source>
        <dbReference type="ARBA" id="ARBA00012438"/>
    </source>
</evidence>
<dbReference type="PROSITE" id="PS50110">
    <property type="entry name" value="RESPONSE_REGULATORY"/>
    <property type="match status" value="2"/>
</dbReference>
<dbReference type="CDD" id="cd17546">
    <property type="entry name" value="REC_hyHK_CKI1_RcsC-like"/>
    <property type="match status" value="1"/>
</dbReference>
<comment type="catalytic activity">
    <reaction evidence="1">
        <text>ATP + protein L-histidine = ADP + protein N-phospho-L-histidine.</text>
        <dbReference type="EC" id="2.7.13.3"/>
    </reaction>
</comment>
<dbReference type="EMBL" id="SAYW01000004">
    <property type="protein sequence ID" value="RWU06534.1"/>
    <property type="molecule type" value="Genomic_DNA"/>
</dbReference>
<feature type="coiled-coil region" evidence="12">
    <location>
        <begin position="124"/>
        <end position="158"/>
    </location>
</feature>
<keyword evidence="3 11" id="KW-0597">Phosphoprotein</keyword>
<dbReference type="InterPro" id="IPR036890">
    <property type="entry name" value="HATPase_C_sf"/>
</dbReference>
<comment type="subunit">
    <text evidence="9">At low DSF concentrations, interacts with RpfF.</text>
</comment>